<organism evidence="3 4">
    <name type="scientific">Cyclobacterium lianum</name>
    <dbReference type="NCBI Taxonomy" id="388280"/>
    <lineage>
        <taxon>Bacteria</taxon>
        <taxon>Pseudomonadati</taxon>
        <taxon>Bacteroidota</taxon>
        <taxon>Cytophagia</taxon>
        <taxon>Cytophagales</taxon>
        <taxon>Cyclobacteriaceae</taxon>
        <taxon>Cyclobacterium</taxon>
    </lineage>
</organism>
<evidence type="ECO:0000256" key="1">
    <source>
        <dbReference type="SAM" id="Phobius"/>
    </source>
</evidence>
<dbReference type="RefSeq" id="WP_073094336.1">
    <property type="nucleotide sequence ID" value="NZ_FRCY01000005.1"/>
</dbReference>
<gene>
    <name evidence="3" type="ORF">SAMN04488057_10581</name>
</gene>
<sequence>MKWAYSIHNKGKLSVLLMVIVGVVLINHFNERNNADKMRKAMTAMYQDRLMVESHIYEIALAFSAIREYYQESTKKTDQFLLQKINRIDTRIELIQKTQLTAEEERHLLHLADWVSKIRQPSAGGLVVPEMEKHISLSLAELEKLSEIQTEEGKAIILQTERIIHSGERFAELEMVALLLTLLLIQILIISNRSLHPLTKIPYKLN</sequence>
<dbReference type="EMBL" id="FRCY01000005">
    <property type="protein sequence ID" value="SHM98931.1"/>
    <property type="molecule type" value="Genomic_DNA"/>
</dbReference>
<keyword evidence="4" id="KW-1185">Reference proteome</keyword>
<reference evidence="3 4" key="1">
    <citation type="submission" date="2016-11" db="EMBL/GenBank/DDBJ databases">
        <authorList>
            <person name="Jaros S."/>
            <person name="Januszkiewicz K."/>
            <person name="Wedrychowicz H."/>
        </authorList>
    </citation>
    <scope>NUCLEOTIDE SEQUENCE [LARGE SCALE GENOMIC DNA]</scope>
    <source>
        <strain evidence="3 4">CGMCC 1.6102</strain>
    </source>
</reference>
<name>A0A1M7N626_9BACT</name>
<feature type="transmembrane region" description="Helical" evidence="1">
    <location>
        <begin position="12"/>
        <end position="30"/>
    </location>
</feature>
<keyword evidence="1" id="KW-0472">Membrane</keyword>
<dbReference type="Pfam" id="PF12729">
    <property type="entry name" value="4HB_MCP_1"/>
    <property type="match status" value="1"/>
</dbReference>
<dbReference type="OrthoDB" id="1438991at2"/>
<dbReference type="InterPro" id="IPR024478">
    <property type="entry name" value="HlyB_4HB_MCP"/>
</dbReference>
<evidence type="ECO:0000259" key="2">
    <source>
        <dbReference type="Pfam" id="PF12729"/>
    </source>
</evidence>
<keyword evidence="1" id="KW-1133">Transmembrane helix</keyword>
<dbReference type="AlphaFoldDB" id="A0A1M7N626"/>
<protein>
    <submittedName>
        <fullName evidence="3">Four helix bundle sensory module for signal transduction</fullName>
    </submittedName>
</protein>
<evidence type="ECO:0000313" key="4">
    <source>
        <dbReference type="Proteomes" id="UP000184513"/>
    </source>
</evidence>
<feature type="transmembrane region" description="Helical" evidence="1">
    <location>
        <begin position="170"/>
        <end position="190"/>
    </location>
</feature>
<dbReference type="Proteomes" id="UP000184513">
    <property type="component" value="Unassembled WGS sequence"/>
</dbReference>
<proteinExistence type="predicted"/>
<accession>A0A1M7N626</accession>
<dbReference type="STRING" id="388280.SAMN04488057_10581"/>
<evidence type="ECO:0000313" key="3">
    <source>
        <dbReference type="EMBL" id="SHM98931.1"/>
    </source>
</evidence>
<feature type="domain" description="Chemotaxis methyl-accepting receptor HlyB-like 4HB MCP" evidence="2">
    <location>
        <begin position="12"/>
        <end position="119"/>
    </location>
</feature>
<keyword evidence="1" id="KW-0812">Transmembrane</keyword>